<gene>
    <name evidence="1" type="ORF">NCTC10616_00311</name>
</gene>
<evidence type="ECO:0000313" key="2">
    <source>
        <dbReference type="Proteomes" id="UP000254193"/>
    </source>
</evidence>
<protein>
    <submittedName>
        <fullName evidence="1">Uncharacterized protein</fullName>
    </submittedName>
</protein>
<reference evidence="1 2" key="1">
    <citation type="submission" date="2018-06" db="EMBL/GenBank/DDBJ databases">
        <authorList>
            <consortium name="Pathogen Informatics"/>
            <person name="Doyle S."/>
        </authorList>
    </citation>
    <scope>NUCLEOTIDE SEQUENCE [LARGE SCALE GENOMIC DNA]</scope>
    <source>
        <strain evidence="1 2">NCTC10616</strain>
    </source>
</reference>
<dbReference type="AlphaFoldDB" id="A0A378VIS7"/>
<organism evidence="1 2">
    <name type="scientific">Neisseria lactamica</name>
    <dbReference type="NCBI Taxonomy" id="486"/>
    <lineage>
        <taxon>Bacteria</taxon>
        <taxon>Pseudomonadati</taxon>
        <taxon>Pseudomonadota</taxon>
        <taxon>Betaproteobacteria</taxon>
        <taxon>Neisseriales</taxon>
        <taxon>Neisseriaceae</taxon>
        <taxon>Neisseria</taxon>
    </lineage>
</organism>
<sequence length="35" mass="3948">MPSEGRASHTVLQKIPPYFDTLLSYPAIFVIIQTL</sequence>
<accession>A0A378VIS7</accession>
<evidence type="ECO:0000313" key="1">
    <source>
        <dbReference type="EMBL" id="SUA16669.1"/>
    </source>
</evidence>
<dbReference type="Proteomes" id="UP000254193">
    <property type="component" value="Unassembled WGS sequence"/>
</dbReference>
<proteinExistence type="predicted"/>
<keyword evidence="2" id="KW-1185">Reference proteome</keyword>
<dbReference type="EMBL" id="UGRO01000002">
    <property type="protein sequence ID" value="SUA16669.1"/>
    <property type="molecule type" value="Genomic_DNA"/>
</dbReference>
<name>A0A378VIS7_NEILA</name>